<dbReference type="GO" id="GO:0000164">
    <property type="term" value="C:protein phosphatase type 1 complex"/>
    <property type="evidence" value="ECO:0007669"/>
    <property type="project" value="TreeGrafter"/>
</dbReference>
<name>F2UJ92_SALR5</name>
<proteinExistence type="predicted"/>
<dbReference type="KEGG" id="sre:PTSG_08284"/>
<feature type="compositionally biased region" description="Low complexity" evidence="1">
    <location>
        <begin position="407"/>
        <end position="416"/>
    </location>
</feature>
<dbReference type="PANTHER" id="PTHR12307:SF36">
    <property type="entry name" value="GLYCOGEN-BINDING SUBUNIT 76A"/>
    <property type="match status" value="1"/>
</dbReference>
<feature type="region of interest" description="Disordered" evidence="1">
    <location>
        <begin position="835"/>
        <end position="865"/>
    </location>
</feature>
<dbReference type="Proteomes" id="UP000007799">
    <property type="component" value="Unassembled WGS sequence"/>
</dbReference>
<dbReference type="GO" id="GO:2001069">
    <property type="term" value="F:glycogen binding"/>
    <property type="evidence" value="ECO:0007669"/>
    <property type="project" value="TreeGrafter"/>
</dbReference>
<dbReference type="OrthoDB" id="1881at2759"/>
<feature type="region of interest" description="Disordered" evidence="1">
    <location>
        <begin position="196"/>
        <end position="221"/>
    </location>
</feature>
<dbReference type="GO" id="GO:0008157">
    <property type="term" value="F:protein phosphatase 1 binding"/>
    <property type="evidence" value="ECO:0007669"/>
    <property type="project" value="TreeGrafter"/>
</dbReference>
<dbReference type="Gene3D" id="2.60.40.2440">
    <property type="entry name" value="Carbohydrate binding type-21 domain"/>
    <property type="match status" value="1"/>
</dbReference>
<feature type="compositionally biased region" description="Low complexity" evidence="1">
    <location>
        <begin position="13"/>
        <end position="54"/>
    </location>
</feature>
<dbReference type="InterPro" id="IPR005036">
    <property type="entry name" value="CBM21_dom"/>
</dbReference>
<dbReference type="EMBL" id="GL832977">
    <property type="protein sequence ID" value="EGD77191.1"/>
    <property type="molecule type" value="Genomic_DNA"/>
</dbReference>
<evidence type="ECO:0000259" key="2">
    <source>
        <dbReference type="PROSITE" id="PS51159"/>
    </source>
</evidence>
<feature type="compositionally biased region" description="Low complexity" evidence="1">
    <location>
        <begin position="278"/>
        <end position="318"/>
    </location>
</feature>
<sequence>MSSLVVLDTTNDPSAQAGTTTSTTPSSQPASATASAKNATTTTTTTTATTTKAAAPPPAATRPYAATSQAERLFSSNAKCRRTRTVSLPARCRDLHDNDHDADVYFLDGGMGDHNDAFVGGRVATTHTKHTKRHGTPPPATTPTAASRGIWADYTQQKQHQHHGPDLRKAWSLSSLSPSPHHPVFVFPAMTWQKVTPASASSPPPDHPRQRQLSQQQQYLQQHGLSPEQLLRRKAKAPCLKRAYSAPQLHDFFAHAAVKSGRTGTTLSSPRPVAAKAITKSASATSSPVSAPSFSPSPSSSSSSSSSPPSTASTSPESLAKRGTQWDVATAMAALRALDRTRVDAKADGGIGSPSLASPPVPPSPASPPSTPVHTEEEDDALHHANATEGGNAAARAAAPNDDGHNTSTAKSAVSATSGATSAVSKAAQASTSRSPTSPLALSKHVAEAIGTLPPDHLARREVKRYSTELIQPPHLADQMWQVTPRRDRRASRLKWRDSTGRKLCSSMYFWKEEPPNACSSNGLIPNPMESSDDDDSDEEDEEDDGEDGCNGDCGDDADDDDDVDLDLTDDFDLDPALSLSPSRPPPPASSLTPEGTLRSCLKKTPRTNRVRANISSNTAAQRLEAQMLASPPSSPVTSARPRAASSSQTTTSLSNVRAPARTRQPALPASWMQRQQQQQPGGGGGGGGGNDTYRPSKTTFSFADVGALPHTRVAMLHALSRKYVQLEDLTTHTPYLFFIVRVLNLAFEKSVIIRYTTDGWRSHHDVHADYLPGSSDPSSDRFYANLSFPTAPGSGCIEFAIRYLTDGKEFWDNNDGHNYKVTVTRVPFMRFGGYSPSSPSPSNSSSPSPPASRKSSRSNSTSYI</sequence>
<feature type="compositionally biased region" description="Polar residues" evidence="1">
    <location>
        <begin position="1"/>
        <end position="12"/>
    </location>
</feature>
<feature type="region of interest" description="Disordered" evidence="1">
    <location>
        <begin position="1"/>
        <end position="68"/>
    </location>
</feature>
<feature type="compositionally biased region" description="Basic residues" evidence="1">
    <location>
        <begin position="601"/>
        <end position="610"/>
    </location>
</feature>
<feature type="region of interest" description="Disordered" evidence="1">
    <location>
        <begin position="278"/>
        <end position="325"/>
    </location>
</feature>
<accession>F2UJ92</accession>
<feature type="domain" description="CBM21" evidence="2">
    <location>
        <begin position="717"/>
        <end position="823"/>
    </location>
</feature>
<feature type="region of interest" description="Disordered" evidence="1">
    <location>
        <begin position="516"/>
        <end position="615"/>
    </location>
</feature>
<feature type="compositionally biased region" description="Low complexity" evidence="1">
    <location>
        <begin position="630"/>
        <end position="655"/>
    </location>
</feature>
<dbReference type="GeneID" id="16071083"/>
<feature type="compositionally biased region" description="Pro residues" evidence="1">
    <location>
        <begin position="357"/>
        <end position="371"/>
    </location>
</feature>
<dbReference type="GO" id="GO:0005979">
    <property type="term" value="P:regulation of glycogen biosynthetic process"/>
    <property type="evidence" value="ECO:0007669"/>
    <property type="project" value="TreeGrafter"/>
</dbReference>
<keyword evidence="4" id="KW-1185">Reference proteome</keyword>
<dbReference type="InParanoid" id="F2UJ92"/>
<feature type="region of interest" description="Disordered" evidence="1">
    <location>
        <begin position="126"/>
        <end position="146"/>
    </location>
</feature>
<dbReference type="STRING" id="946362.F2UJ92"/>
<feature type="region of interest" description="Disordered" evidence="1">
    <location>
        <begin position="345"/>
        <end position="416"/>
    </location>
</feature>
<reference evidence="3" key="1">
    <citation type="submission" date="2009-08" db="EMBL/GenBank/DDBJ databases">
        <title>Annotation of Salpingoeca rosetta.</title>
        <authorList>
            <consortium name="The Broad Institute Genome Sequencing Platform"/>
            <person name="Russ C."/>
            <person name="Cuomo C."/>
            <person name="Burger G."/>
            <person name="Gray M.W."/>
            <person name="Holland P.W.H."/>
            <person name="King N."/>
            <person name="Lang F.B.F."/>
            <person name="Roger A.J."/>
            <person name="Ruiz-Trillo I."/>
            <person name="Young S.K."/>
            <person name="Zeng Q."/>
            <person name="Gargeya S."/>
            <person name="Alvarado L."/>
            <person name="Berlin A."/>
            <person name="Chapman S.B."/>
            <person name="Chen Z."/>
            <person name="Freedman E."/>
            <person name="Gellesch M."/>
            <person name="Goldberg J."/>
            <person name="Griggs A."/>
            <person name="Gujja S."/>
            <person name="Heilman E."/>
            <person name="Heiman D."/>
            <person name="Howarth C."/>
            <person name="Mehta T."/>
            <person name="Neiman D."/>
            <person name="Pearson M."/>
            <person name="Roberts A."/>
            <person name="Saif S."/>
            <person name="Shea T."/>
            <person name="Shenoy N."/>
            <person name="Sisk P."/>
            <person name="Stolte C."/>
            <person name="Sykes S."/>
            <person name="White J."/>
            <person name="Yandava C."/>
            <person name="Haas B."/>
            <person name="Nusbaum C."/>
            <person name="Birren B."/>
        </authorList>
    </citation>
    <scope>NUCLEOTIDE SEQUENCE [LARGE SCALE GENOMIC DNA]</scope>
    <source>
        <strain evidence="3">ATCC 50818</strain>
    </source>
</reference>
<dbReference type="PROSITE" id="PS51159">
    <property type="entry name" value="CBM21"/>
    <property type="match status" value="1"/>
</dbReference>
<dbReference type="eggNOG" id="KOG3986">
    <property type="taxonomic scope" value="Eukaryota"/>
</dbReference>
<feature type="compositionally biased region" description="Low complexity" evidence="1">
    <location>
        <begin position="385"/>
        <end position="399"/>
    </location>
</feature>
<feature type="compositionally biased region" description="Low complexity" evidence="1">
    <location>
        <begin position="211"/>
        <end position="221"/>
    </location>
</feature>
<gene>
    <name evidence="3" type="ORF">PTSG_08284</name>
</gene>
<feature type="compositionally biased region" description="Low complexity" evidence="1">
    <location>
        <begin position="836"/>
        <end position="865"/>
    </location>
</feature>
<dbReference type="InterPro" id="IPR038175">
    <property type="entry name" value="CBM21_dom_sf"/>
</dbReference>
<dbReference type="RefSeq" id="XP_004990535.1">
    <property type="nucleotide sequence ID" value="XM_004990478.1"/>
</dbReference>
<feature type="region of interest" description="Disordered" evidence="1">
    <location>
        <begin position="629"/>
        <end position="697"/>
    </location>
</feature>
<organism evidence="4">
    <name type="scientific">Salpingoeca rosetta (strain ATCC 50818 / BSB-021)</name>
    <dbReference type="NCBI Taxonomy" id="946362"/>
    <lineage>
        <taxon>Eukaryota</taxon>
        <taxon>Choanoflagellata</taxon>
        <taxon>Craspedida</taxon>
        <taxon>Salpingoecidae</taxon>
        <taxon>Salpingoeca</taxon>
    </lineage>
</organism>
<protein>
    <recommendedName>
        <fullName evidence="2">CBM21 domain-containing protein</fullName>
    </recommendedName>
</protein>
<dbReference type="InterPro" id="IPR050782">
    <property type="entry name" value="PP1_regulatory_subunit_3"/>
</dbReference>
<evidence type="ECO:0000313" key="4">
    <source>
        <dbReference type="Proteomes" id="UP000007799"/>
    </source>
</evidence>
<feature type="compositionally biased region" description="Gly residues" evidence="1">
    <location>
        <begin position="681"/>
        <end position="691"/>
    </location>
</feature>
<feature type="compositionally biased region" description="Acidic residues" evidence="1">
    <location>
        <begin position="531"/>
        <end position="574"/>
    </location>
</feature>
<dbReference type="AlphaFoldDB" id="F2UJ92"/>
<evidence type="ECO:0000256" key="1">
    <source>
        <dbReference type="SAM" id="MobiDB-lite"/>
    </source>
</evidence>
<dbReference type="Pfam" id="PF03370">
    <property type="entry name" value="CBM_21"/>
    <property type="match status" value="1"/>
</dbReference>
<dbReference type="PANTHER" id="PTHR12307">
    <property type="entry name" value="PROTEIN PHOSPHATASE 1 REGULATORY SUBUNIT"/>
    <property type="match status" value="1"/>
</dbReference>
<evidence type="ECO:0000313" key="3">
    <source>
        <dbReference type="EMBL" id="EGD77191.1"/>
    </source>
</evidence>